<keyword evidence="5" id="KW-1185">Reference proteome</keyword>
<evidence type="ECO:0008006" key="7">
    <source>
        <dbReference type="Google" id="ProtNLM"/>
    </source>
</evidence>
<feature type="coiled-coil region" evidence="3">
    <location>
        <begin position="156"/>
        <end position="190"/>
    </location>
</feature>
<proteinExistence type="inferred from homology"/>
<organism evidence="4">
    <name type="scientific">Eremomyces bilateralis CBS 781.70</name>
    <dbReference type="NCBI Taxonomy" id="1392243"/>
    <lineage>
        <taxon>Eukaryota</taxon>
        <taxon>Fungi</taxon>
        <taxon>Dikarya</taxon>
        <taxon>Ascomycota</taxon>
        <taxon>Pezizomycotina</taxon>
        <taxon>Dothideomycetes</taxon>
        <taxon>Dothideomycetes incertae sedis</taxon>
        <taxon>Eremomycetales</taxon>
        <taxon>Eremomycetaceae</taxon>
        <taxon>Eremomyces</taxon>
    </lineage>
</organism>
<evidence type="ECO:0000256" key="2">
    <source>
        <dbReference type="ARBA" id="ARBA00023054"/>
    </source>
</evidence>
<reference evidence="4 6" key="1">
    <citation type="submission" date="2020-01" db="EMBL/GenBank/DDBJ databases">
        <authorList>
            <consortium name="DOE Joint Genome Institute"/>
            <person name="Haridas S."/>
            <person name="Albert R."/>
            <person name="Binder M."/>
            <person name="Bloem J."/>
            <person name="Labutti K."/>
            <person name="Salamov A."/>
            <person name="Andreopoulos B."/>
            <person name="Baker S.E."/>
            <person name="Barry K."/>
            <person name="Bills G."/>
            <person name="Bluhm B.H."/>
            <person name="Cannon C."/>
            <person name="Castanera R."/>
            <person name="Culley D.E."/>
            <person name="Daum C."/>
            <person name="Ezra D."/>
            <person name="Gonzalez J.B."/>
            <person name="Henrissat B."/>
            <person name="Kuo A."/>
            <person name="Liang C."/>
            <person name="Lipzen A."/>
            <person name="Lutzoni F."/>
            <person name="Magnuson J."/>
            <person name="Mondo S."/>
            <person name="Nolan M."/>
            <person name="Ohm R."/>
            <person name="Pangilinan J."/>
            <person name="Park H.-J."/>
            <person name="Ramirez L."/>
            <person name="Alfaro M."/>
            <person name="Sun H."/>
            <person name="Tritt A."/>
            <person name="Yoshinaga Y."/>
            <person name="Zwiers L.-H."/>
            <person name="Turgeon B.G."/>
            <person name="Goodwin S.B."/>
            <person name="Spatafora J.W."/>
            <person name="Crous P.W."/>
            <person name="Grigoriev I.V."/>
        </authorList>
    </citation>
    <scope>NUCLEOTIDE SEQUENCE</scope>
    <source>
        <strain evidence="4 6">CBS 781.70</strain>
    </source>
</reference>
<evidence type="ECO:0000313" key="4">
    <source>
        <dbReference type="EMBL" id="KAF1812223.1"/>
    </source>
</evidence>
<dbReference type="GO" id="GO:0005739">
    <property type="term" value="C:mitochondrion"/>
    <property type="evidence" value="ECO:0007669"/>
    <property type="project" value="TreeGrafter"/>
</dbReference>
<dbReference type="Pfam" id="PF07047">
    <property type="entry name" value="OPA3"/>
    <property type="match status" value="1"/>
</dbReference>
<dbReference type="GO" id="GO:0019216">
    <property type="term" value="P:regulation of lipid metabolic process"/>
    <property type="evidence" value="ECO:0007669"/>
    <property type="project" value="TreeGrafter"/>
</dbReference>
<evidence type="ECO:0000313" key="5">
    <source>
        <dbReference type="Proteomes" id="UP000504638"/>
    </source>
</evidence>
<sequence>MSLTLKIGSLAIRTFAKPVANYIKRNAHEHDRFRRGCISFAQRLHRIDMRLRLGLLQDPAVIERQIQREIKDAEAKRLALQNMPTVKTESETLVSEEIAKRERQGIREKVRSEKHIPRIRPLSEAKAIETGANFMSEAFMFLVAGAIIVFESWRSRRKELNRRDMVADRLEALEAEKTELQSKIEQLEAVVLGKKAAVPSSQADDTGAAMTQAVGKEPRSILASLPDIRKVFSKRDT</sequence>
<evidence type="ECO:0000313" key="6">
    <source>
        <dbReference type="RefSeq" id="XP_033533854.1"/>
    </source>
</evidence>
<accession>A0A6G1G2F2</accession>
<evidence type="ECO:0000256" key="1">
    <source>
        <dbReference type="ARBA" id="ARBA00007584"/>
    </source>
</evidence>
<reference evidence="6" key="2">
    <citation type="submission" date="2020-04" db="EMBL/GenBank/DDBJ databases">
        <authorList>
            <consortium name="NCBI Genome Project"/>
        </authorList>
    </citation>
    <scope>NUCLEOTIDE SEQUENCE</scope>
    <source>
        <strain evidence="6">CBS 781.70</strain>
    </source>
</reference>
<dbReference type="PANTHER" id="PTHR12499:SF0">
    <property type="entry name" value="OPTIC ATROPHY 3 PROTEIN"/>
    <property type="match status" value="1"/>
</dbReference>
<keyword evidence="2 3" id="KW-0175">Coiled coil</keyword>
<reference evidence="6" key="3">
    <citation type="submission" date="2025-04" db="UniProtKB">
        <authorList>
            <consortium name="RefSeq"/>
        </authorList>
    </citation>
    <scope>IDENTIFICATION</scope>
    <source>
        <strain evidence="6">CBS 781.70</strain>
    </source>
</reference>
<comment type="similarity">
    <text evidence="1">Belongs to the OPA3 family.</text>
</comment>
<dbReference type="InterPro" id="IPR010754">
    <property type="entry name" value="OPA3-like"/>
</dbReference>
<evidence type="ECO:0000256" key="3">
    <source>
        <dbReference type="SAM" id="Coils"/>
    </source>
</evidence>
<dbReference type="OrthoDB" id="2129069at2759"/>
<gene>
    <name evidence="4 6" type="ORF">P152DRAFT_397388</name>
</gene>
<dbReference type="GeneID" id="54416977"/>
<name>A0A6G1G2F2_9PEZI</name>
<dbReference type="PANTHER" id="PTHR12499">
    <property type="entry name" value="OPTIC ATROPHY 3 PROTEIN OPA3"/>
    <property type="match status" value="1"/>
</dbReference>
<dbReference type="Proteomes" id="UP000504638">
    <property type="component" value="Unplaced"/>
</dbReference>
<dbReference type="AlphaFoldDB" id="A0A6G1G2F2"/>
<protein>
    <recommendedName>
        <fullName evidence="7">OPA3-domain-containing protein</fullName>
    </recommendedName>
</protein>
<dbReference type="EMBL" id="ML975158">
    <property type="protein sequence ID" value="KAF1812223.1"/>
    <property type="molecule type" value="Genomic_DNA"/>
</dbReference>
<dbReference type="RefSeq" id="XP_033533854.1">
    <property type="nucleotide sequence ID" value="XM_033676407.1"/>
</dbReference>